<protein>
    <submittedName>
        <fullName evidence="6">IclR family pca regulon transcriptional regulator</fullName>
    </submittedName>
</protein>
<proteinExistence type="predicted"/>
<keyword evidence="1" id="KW-0805">Transcription regulation</keyword>
<dbReference type="PROSITE" id="PS51078">
    <property type="entry name" value="ICLR_ED"/>
    <property type="match status" value="1"/>
</dbReference>
<evidence type="ECO:0000259" key="4">
    <source>
        <dbReference type="PROSITE" id="PS51077"/>
    </source>
</evidence>
<gene>
    <name evidence="6" type="ORF">JOE61_001641</name>
</gene>
<reference evidence="6 7" key="1">
    <citation type="submission" date="2021-01" db="EMBL/GenBank/DDBJ databases">
        <title>Sequencing the genomes of 1000 actinobacteria strains.</title>
        <authorList>
            <person name="Klenk H.-P."/>
        </authorList>
    </citation>
    <scope>NUCLEOTIDE SEQUENCE [LARGE SCALE GENOMIC DNA]</scope>
    <source>
        <strain evidence="6 7">DSM 18239</strain>
    </source>
</reference>
<evidence type="ECO:0000259" key="5">
    <source>
        <dbReference type="PROSITE" id="PS51078"/>
    </source>
</evidence>
<dbReference type="Proteomes" id="UP000732378">
    <property type="component" value="Unassembled WGS sequence"/>
</dbReference>
<dbReference type="InterPro" id="IPR036388">
    <property type="entry name" value="WH-like_DNA-bd_sf"/>
</dbReference>
<dbReference type="InterPro" id="IPR012794">
    <property type="entry name" value="PcaR_PcaU"/>
</dbReference>
<dbReference type="RefSeq" id="WP_193670003.1">
    <property type="nucleotide sequence ID" value="NZ_JACDTV010000011.1"/>
</dbReference>
<feature type="domain" description="IclR-ED" evidence="5">
    <location>
        <begin position="74"/>
        <end position="258"/>
    </location>
</feature>
<dbReference type="Gene3D" id="3.30.450.40">
    <property type="match status" value="1"/>
</dbReference>
<comment type="caution">
    <text evidence="6">The sequence shown here is derived from an EMBL/GenBank/DDBJ whole genome shotgun (WGS) entry which is preliminary data.</text>
</comment>
<dbReference type="PROSITE" id="PS51077">
    <property type="entry name" value="HTH_ICLR"/>
    <property type="match status" value="1"/>
</dbReference>
<sequence>MSDPSTTAPVEPIQALVRGLAVIRAFDVDHPAMTLSDVARRSGTSRATARRILHTLVGVGYVDSDGRSFRLRPQVLELGWAYLASLRLPELVQPHLESLSSLVGESCSVAVLDGTDVVYVARVATRRIMTVGIHVGTRFPAHVTAMGRAILASSDPAEQERVLAGADLSARTSRTLTDPARIRSALAAVAEQGYALNDQELETGLRSLAVAIRGRDGRPVAAVNVSTHASRGPVEDTVEDLLPPLRATRDAIEADLAMTSA</sequence>
<keyword evidence="7" id="KW-1185">Reference proteome</keyword>
<dbReference type="InterPro" id="IPR050707">
    <property type="entry name" value="HTH_MetabolicPath_Reg"/>
</dbReference>
<keyword evidence="2" id="KW-0238">DNA-binding</keyword>
<dbReference type="SMART" id="SM00346">
    <property type="entry name" value="HTH_ICLR"/>
    <property type="match status" value="1"/>
</dbReference>
<dbReference type="InterPro" id="IPR005471">
    <property type="entry name" value="Tscrpt_reg_IclR_N"/>
</dbReference>
<organism evidence="6 7">
    <name type="scientific">Nocardioides salarius</name>
    <dbReference type="NCBI Taxonomy" id="374513"/>
    <lineage>
        <taxon>Bacteria</taxon>
        <taxon>Bacillati</taxon>
        <taxon>Actinomycetota</taxon>
        <taxon>Actinomycetes</taxon>
        <taxon>Propionibacteriales</taxon>
        <taxon>Nocardioidaceae</taxon>
        <taxon>Nocardioides</taxon>
    </lineage>
</organism>
<evidence type="ECO:0000313" key="6">
    <source>
        <dbReference type="EMBL" id="MBM7507827.1"/>
    </source>
</evidence>
<dbReference type="Pfam" id="PF09339">
    <property type="entry name" value="HTH_IclR"/>
    <property type="match status" value="1"/>
</dbReference>
<dbReference type="PANTHER" id="PTHR30136:SF34">
    <property type="entry name" value="TRANSCRIPTIONAL REGULATOR"/>
    <property type="match status" value="1"/>
</dbReference>
<evidence type="ECO:0000256" key="1">
    <source>
        <dbReference type="ARBA" id="ARBA00023015"/>
    </source>
</evidence>
<accession>A0ABS2M9J6</accession>
<name>A0ABS2M9J6_9ACTN</name>
<dbReference type="InterPro" id="IPR029016">
    <property type="entry name" value="GAF-like_dom_sf"/>
</dbReference>
<dbReference type="SUPFAM" id="SSF55781">
    <property type="entry name" value="GAF domain-like"/>
    <property type="match status" value="1"/>
</dbReference>
<dbReference type="InterPro" id="IPR036390">
    <property type="entry name" value="WH_DNA-bd_sf"/>
</dbReference>
<dbReference type="Gene3D" id="1.10.10.10">
    <property type="entry name" value="Winged helix-like DNA-binding domain superfamily/Winged helix DNA-binding domain"/>
    <property type="match status" value="1"/>
</dbReference>
<evidence type="ECO:0000256" key="2">
    <source>
        <dbReference type="ARBA" id="ARBA00023125"/>
    </source>
</evidence>
<keyword evidence="3" id="KW-0804">Transcription</keyword>
<feature type="domain" description="HTH iclR-type" evidence="4">
    <location>
        <begin position="13"/>
        <end position="73"/>
    </location>
</feature>
<dbReference type="PANTHER" id="PTHR30136">
    <property type="entry name" value="HELIX-TURN-HELIX TRANSCRIPTIONAL REGULATOR, ICLR FAMILY"/>
    <property type="match status" value="1"/>
</dbReference>
<dbReference type="Pfam" id="PF01614">
    <property type="entry name" value="IclR_C"/>
    <property type="match status" value="1"/>
</dbReference>
<evidence type="ECO:0000313" key="7">
    <source>
        <dbReference type="Proteomes" id="UP000732378"/>
    </source>
</evidence>
<dbReference type="NCBIfam" id="TIGR02431">
    <property type="entry name" value="pcaR_pcaU"/>
    <property type="match status" value="1"/>
</dbReference>
<evidence type="ECO:0000256" key="3">
    <source>
        <dbReference type="ARBA" id="ARBA00023163"/>
    </source>
</evidence>
<dbReference type="SUPFAM" id="SSF46785">
    <property type="entry name" value="Winged helix' DNA-binding domain"/>
    <property type="match status" value="1"/>
</dbReference>
<dbReference type="EMBL" id="JAFBBZ010000001">
    <property type="protein sequence ID" value="MBM7507827.1"/>
    <property type="molecule type" value="Genomic_DNA"/>
</dbReference>
<dbReference type="InterPro" id="IPR014757">
    <property type="entry name" value="Tscrpt_reg_IclR_C"/>
</dbReference>